<sequence>KSFLIKNFKDYLLENNIKENKIFITKELKDIIKSINRISKTISNIQKKIIKYYQEVEKLGTSEIAIHYFIKIDRMIQYDIQTQSRQYFKTL</sequence>
<protein>
    <submittedName>
        <fullName evidence="1">8665_t:CDS:1</fullName>
    </submittedName>
</protein>
<dbReference type="Proteomes" id="UP000789901">
    <property type="component" value="Unassembled WGS sequence"/>
</dbReference>
<accession>A0ABN7W9S0</accession>
<evidence type="ECO:0000313" key="1">
    <source>
        <dbReference type="EMBL" id="CAG8822763.1"/>
    </source>
</evidence>
<evidence type="ECO:0000313" key="2">
    <source>
        <dbReference type="Proteomes" id="UP000789901"/>
    </source>
</evidence>
<reference evidence="1 2" key="1">
    <citation type="submission" date="2021-06" db="EMBL/GenBank/DDBJ databases">
        <authorList>
            <person name="Kallberg Y."/>
            <person name="Tangrot J."/>
            <person name="Rosling A."/>
        </authorList>
    </citation>
    <scope>NUCLEOTIDE SEQUENCE [LARGE SCALE GENOMIC DNA]</scope>
    <source>
        <strain evidence="1 2">120-4 pot B 10/14</strain>
    </source>
</reference>
<organism evidence="1 2">
    <name type="scientific">Gigaspora margarita</name>
    <dbReference type="NCBI Taxonomy" id="4874"/>
    <lineage>
        <taxon>Eukaryota</taxon>
        <taxon>Fungi</taxon>
        <taxon>Fungi incertae sedis</taxon>
        <taxon>Mucoromycota</taxon>
        <taxon>Glomeromycotina</taxon>
        <taxon>Glomeromycetes</taxon>
        <taxon>Diversisporales</taxon>
        <taxon>Gigasporaceae</taxon>
        <taxon>Gigaspora</taxon>
    </lineage>
</organism>
<gene>
    <name evidence="1" type="ORF">GMARGA_LOCUS28171</name>
</gene>
<name>A0ABN7W9S0_GIGMA</name>
<dbReference type="EMBL" id="CAJVQB010035604">
    <property type="protein sequence ID" value="CAG8822763.1"/>
    <property type="molecule type" value="Genomic_DNA"/>
</dbReference>
<feature type="non-terminal residue" evidence="1">
    <location>
        <position position="1"/>
    </location>
</feature>
<proteinExistence type="predicted"/>
<comment type="caution">
    <text evidence="1">The sequence shown here is derived from an EMBL/GenBank/DDBJ whole genome shotgun (WGS) entry which is preliminary data.</text>
</comment>
<keyword evidence="2" id="KW-1185">Reference proteome</keyword>